<dbReference type="eggNOG" id="COG1124">
    <property type="taxonomic scope" value="Bacteria"/>
</dbReference>
<dbReference type="GO" id="GO:0016887">
    <property type="term" value="F:ATP hydrolysis activity"/>
    <property type="evidence" value="ECO:0007669"/>
    <property type="project" value="InterPro"/>
</dbReference>
<dbReference type="RefSeq" id="WP_007782983.1">
    <property type="nucleotide sequence ID" value="NZ_CM001441.1"/>
</dbReference>
<evidence type="ECO:0000313" key="6">
    <source>
        <dbReference type="EMBL" id="EHQ89353.1"/>
    </source>
</evidence>
<keyword evidence="2" id="KW-0813">Transport</keyword>
<dbReference type="InterPro" id="IPR003593">
    <property type="entry name" value="AAA+_ATPase"/>
</dbReference>
<name>H5XUB7_9FIRM</name>
<dbReference type="PANTHER" id="PTHR43776">
    <property type="entry name" value="TRANSPORT ATP-BINDING PROTEIN"/>
    <property type="match status" value="1"/>
</dbReference>
<dbReference type="Gene3D" id="3.40.50.300">
    <property type="entry name" value="P-loop containing nucleotide triphosphate hydrolases"/>
    <property type="match status" value="1"/>
</dbReference>
<sequence length="212" mass="23906">MATTLEVKDVSFRYANGPWVLNNVSLTIEDGERVALVGPSGYGKSTLAKIMAGYLKPVKGTVLWGGKALPKDEYRPVQLVYQHPEKALNSRWKMKHSLAEAGVQDPEIIREVGIREKWLERWPNELSGGELQRFCLVRALGEQTRILIADEMTTMLDAVNQAHIWQFLLSHADKKKMGIILITHNMYLAKQVATRIIDVPSINNISVRTDDL</sequence>
<dbReference type="InterPro" id="IPR027417">
    <property type="entry name" value="P-loop_NTPase"/>
</dbReference>
<dbReference type="InterPro" id="IPR003439">
    <property type="entry name" value="ABC_transporter-like_ATP-bd"/>
</dbReference>
<dbReference type="Pfam" id="PF00005">
    <property type="entry name" value="ABC_tran"/>
    <property type="match status" value="1"/>
</dbReference>
<keyword evidence="3" id="KW-0547">Nucleotide-binding</keyword>
<evidence type="ECO:0000256" key="4">
    <source>
        <dbReference type="ARBA" id="ARBA00022840"/>
    </source>
</evidence>
<dbReference type="PROSITE" id="PS00211">
    <property type="entry name" value="ABC_TRANSPORTER_1"/>
    <property type="match status" value="1"/>
</dbReference>
<proteinExistence type="inferred from homology"/>
<dbReference type="GO" id="GO:0055085">
    <property type="term" value="P:transmembrane transport"/>
    <property type="evidence" value="ECO:0007669"/>
    <property type="project" value="UniProtKB-ARBA"/>
</dbReference>
<dbReference type="PROSITE" id="PS50893">
    <property type="entry name" value="ABC_TRANSPORTER_2"/>
    <property type="match status" value="1"/>
</dbReference>
<evidence type="ECO:0000313" key="7">
    <source>
        <dbReference type="Proteomes" id="UP000005104"/>
    </source>
</evidence>
<evidence type="ECO:0000256" key="3">
    <source>
        <dbReference type="ARBA" id="ARBA00022741"/>
    </source>
</evidence>
<dbReference type="Proteomes" id="UP000005104">
    <property type="component" value="Chromosome"/>
</dbReference>
<evidence type="ECO:0000256" key="2">
    <source>
        <dbReference type="ARBA" id="ARBA00022448"/>
    </source>
</evidence>
<accession>H5XUB7</accession>
<dbReference type="SMART" id="SM00382">
    <property type="entry name" value="AAA"/>
    <property type="match status" value="1"/>
</dbReference>
<dbReference type="InterPro" id="IPR050319">
    <property type="entry name" value="ABC_transp_ATP-bind"/>
</dbReference>
<dbReference type="InterPro" id="IPR017871">
    <property type="entry name" value="ABC_transporter-like_CS"/>
</dbReference>
<evidence type="ECO:0000259" key="5">
    <source>
        <dbReference type="PROSITE" id="PS50893"/>
    </source>
</evidence>
<gene>
    <name evidence="6" type="ORF">DesyoDRAFT_2269</name>
</gene>
<dbReference type="GO" id="GO:0005524">
    <property type="term" value="F:ATP binding"/>
    <property type="evidence" value="ECO:0007669"/>
    <property type="project" value="UniProtKB-KW"/>
</dbReference>
<keyword evidence="7" id="KW-1185">Reference proteome</keyword>
<feature type="domain" description="ABC transporter" evidence="5">
    <location>
        <begin position="5"/>
        <end position="209"/>
    </location>
</feature>
<dbReference type="SUPFAM" id="SSF52540">
    <property type="entry name" value="P-loop containing nucleoside triphosphate hydrolases"/>
    <property type="match status" value="1"/>
</dbReference>
<comment type="similarity">
    <text evidence="1">Belongs to the ABC transporter superfamily.</text>
</comment>
<protein>
    <submittedName>
        <fullName evidence="6">ABC-type dipeptide/oligopeptide/nickel transport system, ATPase component</fullName>
    </submittedName>
</protein>
<keyword evidence="4" id="KW-0067">ATP-binding</keyword>
<dbReference type="AlphaFoldDB" id="H5XUB7"/>
<organism evidence="6 7">
    <name type="scientific">Desulfosporosinus youngiae DSM 17734</name>
    <dbReference type="NCBI Taxonomy" id="768710"/>
    <lineage>
        <taxon>Bacteria</taxon>
        <taxon>Bacillati</taxon>
        <taxon>Bacillota</taxon>
        <taxon>Clostridia</taxon>
        <taxon>Eubacteriales</taxon>
        <taxon>Desulfitobacteriaceae</taxon>
        <taxon>Desulfosporosinus</taxon>
    </lineage>
</organism>
<evidence type="ECO:0000256" key="1">
    <source>
        <dbReference type="ARBA" id="ARBA00005417"/>
    </source>
</evidence>
<dbReference type="HOGENOM" id="CLU_000604_1_23_9"/>
<reference evidence="6 7" key="1">
    <citation type="submission" date="2011-11" db="EMBL/GenBank/DDBJ databases">
        <title>The Noncontiguous Finished genome of Desulfosporosinus youngiae DSM 17734.</title>
        <authorList>
            <consortium name="US DOE Joint Genome Institute (JGI-PGF)"/>
            <person name="Lucas S."/>
            <person name="Han J."/>
            <person name="Lapidus A."/>
            <person name="Cheng J.-F."/>
            <person name="Goodwin L."/>
            <person name="Pitluck S."/>
            <person name="Peters L."/>
            <person name="Ovchinnikova G."/>
            <person name="Lu M."/>
            <person name="Land M.L."/>
            <person name="Hauser L."/>
            <person name="Pester M."/>
            <person name="Spring S."/>
            <person name="Ollivier B."/>
            <person name="Rattei T."/>
            <person name="Klenk H.-P."/>
            <person name="Wagner M."/>
            <person name="Loy A."/>
            <person name="Woyke T.J."/>
        </authorList>
    </citation>
    <scope>NUCLEOTIDE SEQUENCE [LARGE SCALE GENOMIC DNA]</scope>
    <source>
        <strain evidence="6 7">DSM 17734</strain>
    </source>
</reference>
<dbReference type="PANTHER" id="PTHR43776:SF7">
    <property type="entry name" value="D,D-DIPEPTIDE TRANSPORT ATP-BINDING PROTEIN DDPF-RELATED"/>
    <property type="match status" value="1"/>
</dbReference>
<dbReference type="STRING" id="768710.DesyoDRAFT_2269"/>
<dbReference type="EMBL" id="CM001441">
    <property type="protein sequence ID" value="EHQ89353.1"/>
    <property type="molecule type" value="Genomic_DNA"/>
</dbReference>
<dbReference type="OrthoDB" id="9779287at2"/>